<evidence type="ECO:0000256" key="2">
    <source>
        <dbReference type="SAM" id="Phobius"/>
    </source>
</evidence>
<reference evidence="4" key="1">
    <citation type="submission" date="2017-09" db="EMBL/GenBank/DDBJ databases">
        <title>Depth-based differentiation of microbial function through sediment-hosted aquifers and enrichment of novel symbionts in the deep terrestrial subsurface.</title>
        <authorList>
            <person name="Probst A.J."/>
            <person name="Ladd B."/>
            <person name="Jarett J.K."/>
            <person name="Geller-Mcgrath D.E."/>
            <person name="Sieber C.M.K."/>
            <person name="Emerson J.B."/>
            <person name="Anantharaman K."/>
            <person name="Thomas B.C."/>
            <person name="Malmstrom R."/>
            <person name="Stieglmeier M."/>
            <person name="Klingl A."/>
            <person name="Woyke T."/>
            <person name="Ryan C.M."/>
            <person name="Banfield J.F."/>
        </authorList>
    </citation>
    <scope>NUCLEOTIDE SEQUENCE [LARGE SCALE GENOMIC DNA]</scope>
</reference>
<protein>
    <submittedName>
        <fullName evidence="3">Uncharacterized protein</fullName>
    </submittedName>
</protein>
<comment type="caution">
    <text evidence="3">The sequence shown here is derived from an EMBL/GenBank/DDBJ whole genome shotgun (WGS) entry which is preliminary data.</text>
</comment>
<gene>
    <name evidence="3" type="ORF">CO178_00430</name>
</gene>
<keyword evidence="2" id="KW-1133">Transmembrane helix</keyword>
<organism evidence="3 4">
    <name type="scientific">candidate division WWE3 bacterium CG_4_9_14_3_um_filter_34_6</name>
    <dbReference type="NCBI Taxonomy" id="1975079"/>
    <lineage>
        <taxon>Bacteria</taxon>
        <taxon>Katanobacteria</taxon>
    </lineage>
</organism>
<evidence type="ECO:0000313" key="3">
    <source>
        <dbReference type="EMBL" id="PJA41329.1"/>
    </source>
</evidence>
<evidence type="ECO:0000256" key="1">
    <source>
        <dbReference type="SAM" id="Coils"/>
    </source>
</evidence>
<keyword evidence="1" id="KW-0175">Coiled coil</keyword>
<evidence type="ECO:0000313" key="4">
    <source>
        <dbReference type="Proteomes" id="UP000230683"/>
    </source>
</evidence>
<proteinExistence type="predicted"/>
<dbReference type="AlphaFoldDB" id="A0A2M7X5C5"/>
<accession>A0A2M7X5C5</accession>
<feature type="coiled-coil region" evidence="1">
    <location>
        <begin position="33"/>
        <end position="60"/>
    </location>
</feature>
<name>A0A2M7X5C5_UNCKA</name>
<sequence length="95" mass="10898">MICVSDFCKKINILLLAVLVSVFFANIYYSDKASTAGKLLSQKEKQVEVLEKENESLINEYYALTSYSSIYNLALEYGISEYQVEYYTNPDLALR</sequence>
<dbReference type="Proteomes" id="UP000230683">
    <property type="component" value="Unassembled WGS sequence"/>
</dbReference>
<keyword evidence="2" id="KW-0812">Transmembrane</keyword>
<feature type="transmembrane region" description="Helical" evidence="2">
    <location>
        <begin position="12"/>
        <end position="29"/>
    </location>
</feature>
<dbReference type="EMBL" id="PFWY01000022">
    <property type="protein sequence ID" value="PJA41329.1"/>
    <property type="molecule type" value="Genomic_DNA"/>
</dbReference>
<keyword evidence="2" id="KW-0472">Membrane</keyword>